<dbReference type="EMBL" id="VMGL01000036">
    <property type="protein sequence ID" value="TSC96510.1"/>
    <property type="molecule type" value="Genomic_DNA"/>
</dbReference>
<gene>
    <name evidence="1" type="ORF">CEN88_329</name>
</gene>
<evidence type="ECO:0000313" key="1">
    <source>
        <dbReference type="EMBL" id="TSC96510.1"/>
    </source>
</evidence>
<protein>
    <submittedName>
        <fullName evidence="1">Uncharacterized protein</fullName>
    </submittedName>
</protein>
<evidence type="ECO:0000313" key="2">
    <source>
        <dbReference type="Proteomes" id="UP000318711"/>
    </source>
</evidence>
<sequence>MLCRNLPKAGVVWYDKNMKAKTSPYNTTNFNQLSREIVILRSFIIGLAGRDKEGEYRPEFVERVLKAGQEKTAGIFSGSRDFLARLKKYGD</sequence>
<accession>A0A554LUG0</accession>
<dbReference type="Proteomes" id="UP000318711">
    <property type="component" value="Unassembled WGS sequence"/>
</dbReference>
<proteinExistence type="predicted"/>
<comment type="caution">
    <text evidence="1">The sequence shown here is derived from an EMBL/GenBank/DDBJ whole genome shotgun (WGS) entry which is preliminary data.</text>
</comment>
<name>A0A554LUG0_9BACT</name>
<organism evidence="1 2">
    <name type="scientific">Candidatus Berkelbacteria bacterium Licking1014_2</name>
    <dbReference type="NCBI Taxonomy" id="2017146"/>
    <lineage>
        <taxon>Bacteria</taxon>
        <taxon>Candidatus Berkelbacteria</taxon>
    </lineage>
</organism>
<dbReference type="AlphaFoldDB" id="A0A554LUG0"/>
<reference evidence="1 2" key="1">
    <citation type="submission" date="2017-07" db="EMBL/GenBank/DDBJ databases">
        <title>Mechanisms for carbon and nitrogen cycling indicate functional differentiation within the Candidate Phyla Radiation.</title>
        <authorList>
            <person name="Danczak R.E."/>
            <person name="Johnston M.D."/>
            <person name="Kenah C."/>
            <person name="Slattery M."/>
            <person name="Wrighton K.C."/>
            <person name="Wilkins M.J."/>
        </authorList>
    </citation>
    <scope>NUCLEOTIDE SEQUENCE [LARGE SCALE GENOMIC DNA]</scope>
    <source>
        <strain evidence="1">Licking1014_2</strain>
    </source>
</reference>